<keyword evidence="2" id="KW-0732">Signal</keyword>
<evidence type="ECO:0008006" key="4">
    <source>
        <dbReference type="Google" id="ProtNLM"/>
    </source>
</evidence>
<sequence length="125" mass="13569">MKTASALLFAAVAFASSPANAFIPGTPSTFRKSSPLHSKIQLDDIDTMCILNQAHLCEDGECALDEVDALINQLEDQVSLTNKRLKSLTSLLEELGVKNEADVDERDVDAMREMITSIAKLFGAK</sequence>
<evidence type="ECO:0000313" key="3">
    <source>
        <dbReference type="EMBL" id="CAD9340974.1"/>
    </source>
</evidence>
<gene>
    <name evidence="3" type="ORF">DBRI1063_LOCUS16543</name>
</gene>
<dbReference type="AlphaFoldDB" id="A0A6U3Z013"/>
<feature type="signal peptide" evidence="2">
    <location>
        <begin position="1"/>
        <end position="21"/>
    </location>
</feature>
<proteinExistence type="predicted"/>
<keyword evidence="1" id="KW-0175">Coiled coil</keyword>
<feature type="chain" id="PRO_5030160270" description="Calmodulin" evidence="2">
    <location>
        <begin position="22"/>
        <end position="125"/>
    </location>
</feature>
<dbReference type="EMBL" id="HBGN01025802">
    <property type="protein sequence ID" value="CAD9340974.1"/>
    <property type="molecule type" value="Transcribed_RNA"/>
</dbReference>
<evidence type="ECO:0000256" key="2">
    <source>
        <dbReference type="SAM" id="SignalP"/>
    </source>
</evidence>
<name>A0A6U3Z013_9STRA</name>
<feature type="coiled-coil region" evidence="1">
    <location>
        <begin position="57"/>
        <end position="91"/>
    </location>
</feature>
<evidence type="ECO:0000256" key="1">
    <source>
        <dbReference type="SAM" id="Coils"/>
    </source>
</evidence>
<accession>A0A6U3Z013</accession>
<protein>
    <recommendedName>
        <fullName evidence="4">Calmodulin</fullName>
    </recommendedName>
</protein>
<organism evidence="3">
    <name type="scientific">Ditylum brightwellii</name>
    <dbReference type="NCBI Taxonomy" id="49249"/>
    <lineage>
        <taxon>Eukaryota</taxon>
        <taxon>Sar</taxon>
        <taxon>Stramenopiles</taxon>
        <taxon>Ochrophyta</taxon>
        <taxon>Bacillariophyta</taxon>
        <taxon>Mediophyceae</taxon>
        <taxon>Lithodesmiophycidae</taxon>
        <taxon>Lithodesmiales</taxon>
        <taxon>Lithodesmiaceae</taxon>
        <taxon>Ditylum</taxon>
    </lineage>
</organism>
<reference evidence="3" key="1">
    <citation type="submission" date="2021-01" db="EMBL/GenBank/DDBJ databases">
        <authorList>
            <person name="Corre E."/>
            <person name="Pelletier E."/>
            <person name="Niang G."/>
            <person name="Scheremetjew M."/>
            <person name="Finn R."/>
            <person name="Kale V."/>
            <person name="Holt S."/>
            <person name="Cochrane G."/>
            <person name="Meng A."/>
            <person name="Brown T."/>
            <person name="Cohen L."/>
        </authorList>
    </citation>
    <scope>NUCLEOTIDE SEQUENCE</scope>
    <source>
        <strain evidence="3">Pop2</strain>
    </source>
</reference>